<evidence type="ECO:0000259" key="9">
    <source>
        <dbReference type="Pfam" id="PF20511"/>
    </source>
</evidence>
<dbReference type="GO" id="GO:0005975">
    <property type="term" value="P:carbohydrate metabolic process"/>
    <property type="evidence" value="ECO:0007669"/>
    <property type="project" value="InterPro"/>
</dbReference>
<feature type="binding site" evidence="8">
    <location>
        <position position="106"/>
    </location>
    <ligand>
        <name>Zn(2+)</name>
        <dbReference type="ChEBI" id="CHEBI:29105"/>
    </ligand>
</feature>
<gene>
    <name evidence="10" type="ORF">FHR80_001816</name>
</gene>
<accession>A0A7W4UEV7</accession>
<comment type="catalytic activity">
    <reaction evidence="1">
        <text>D-mannose 6-phosphate = D-fructose 6-phosphate</text>
        <dbReference type="Rhea" id="RHEA:12356"/>
        <dbReference type="ChEBI" id="CHEBI:58735"/>
        <dbReference type="ChEBI" id="CHEBI:61527"/>
        <dbReference type="EC" id="5.3.1.8"/>
    </reaction>
</comment>
<keyword evidence="5 8" id="KW-0862">Zinc</keyword>
<dbReference type="PROSITE" id="PS00965">
    <property type="entry name" value="PMI_I_1"/>
    <property type="match status" value="1"/>
</dbReference>
<dbReference type="PROSITE" id="PS00966">
    <property type="entry name" value="PMI_I_2"/>
    <property type="match status" value="1"/>
</dbReference>
<keyword evidence="4 8" id="KW-0479">Metal-binding</keyword>
<feature type="binding site" evidence="8">
    <location>
        <position position="143"/>
    </location>
    <ligand>
        <name>Zn(2+)</name>
        <dbReference type="ChEBI" id="CHEBI:29105"/>
    </ligand>
</feature>
<comment type="cofactor">
    <cofactor evidence="8">
        <name>Zn(2+)</name>
        <dbReference type="ChEBI" id="CHEBI:29105"/>
    </cofactor>
    <text evidence="8">Binds 1 zinc ion per subunit.</text>
</comment>
<dbReference type="Proteomes" id="UP000518206">
    <property type="component" value="Unassembled WGS sequence"/>
</dbReference>
<feature type="domain" description="Phosphomannose isomerase type I catalytic" evidence="9">
    <location>
        <begin position="12"/>
        <end position="158"/>
    </location>
</feature>
<dbReference type="GO" id="GO:0004476">
    <property type="term" value="F:mannose-6-phosphate isomerase activity"/>
    <property type="evidence" value="ECO:0007669"/>
    <property type="project" value="UniProtKB-EC"/>
</dbReference>
<dbReference type="NCBIfam" id="TIGR00218">
    <property type="entry name" value="manA"/>
    <property type="match status" value="1"/>
</dbReference>
<feature type="active site" evidence="7">
    <location>
        <position position="291"/>
    </location>
</feature>
<evidence type="ECO:0000256" key="4">
    <source>
        <dbReference type="ARBA" id="ARBA00022723"/>
    </source>
</evidence>
<dbReference type="GO" id="GO:0009298">
    <property type="term" value="P:GDP-mannose biosynthetic process"/>
    <property type="evidence" value="ECO:0007669"/>
    <property type="project" value="InterPro"/>
</dbReference>
<evidence type="ECO:0000256" key="1">
    <source>
        <dbReference type="ARBA" id="ARBA00000757"/>
    </source>
</evidence>
<dbReference type="GO" id="GO:0005829">
    <property type="term" value="C:cytosol"/>
    <property type="evidence" value="ECO:0007669"/>
    <property type="project" value="TreeGrafter"/>
</dbReference>
<dbReference type="PANTHER" id="PTHR10309:SF0">
    <property type="entry name" value="MANNOSE-6-PHOSPHATE ISOMERASE"/>
    <property type="match status" value="1"/>
</dbReference>
<feature type="binding site" evidence="8">
    <location>
        <position position="272"/>
    </location>
    <ligand>
        <name>Zn(2+)</name>
        <dbReference type="ChEBI" id="CHEBI:29105"/>
    </ligand>
</feature>
<dbReference type="InterPro" id="IPR014710">
    <property type="entry name" value="RmlC-like_jellyroll"/>
</dbReference>
<reference evidence="10 11" key="1">
    <citation type="submission" date="2020-08" db="EMBL/GenBank/DDBJ databases">
        <title>The Agave Microbiome: Exploring the role of microbial communities in plant adaptations to desert environments.</title>
        <authorList>
            <person name="Partida-Martinez L.P."/>
        </authorList>
    </citation>
    <scope>NUCLEOTIDE SEQUENCE [LARGE SCALE GENOMIC DNA]</scope>
    <source>
        <strain evidence="10 11">RAS26</strain>
    </source>
</reference>
<dbReference type="GO" id="GO:0008270">
    <property type="term" value="F:zinc ion binding"/>
    <property type="evidence" value="ECO:0007669"/>
    <property type="project" value="InterPro"/>
</dbReference>
<proteinExistence type="inferred from homology"/>
<evidence type="ECO:0000256" key="6">
    <source>
        <dbReference type="ARBA" id="ARBA00023235"/>
    </source>
</evidence>
<protein>
    <recommendedName>
        <fullName evidence="3">mannose-6-phosphate isomerase</fullName>
        <ecNumber evidence="3">5.3.1.8</ecNumber>
    </recommendedName>
</protein>
<dbReference type="InterPro" id="IPR046457">
    <property type="entry name" value="PMI_typeI_cat"/>
</dbReference>
<evidence type="ECO:0000256" key="5">
    <source>
        <dbReference type="ARBA" id="ARBA00022833"/>
    </source>
</evidence>
<evidence type="ECO:0000313" key="11">
    <source>
        <dbReference type="Proteomes" id="UP000518206"/>
    </source>
</evidence>
<dbReference type="SUPFAM" id="SSF51182">
    <property type="entry name" value="RmlC-like cupins"/>
    <property type="match status" value="1"/>
</dbReference>
<comment type="caution">
    <text evidence="10">The sequence shown here is derived from an EMBL/GenBank/DDBJ whole genome shotgun (WGS) entry which is preliminary data.</text>
</comment>
<comment type="similarity">
    <text evidence="2">Belongs to the mannose-6-phosphate isomerase type 1 family.</text>
</comment>
<dbReference type="Pfam" id="PF20511">
    <property type="entry name" value="PMI_typeI_cat"/>
    <property type="match status" value="1"/>
</dbReference>
<evidence type="ECO:0000256" key="7">
    <source>
        <dbReference type="PIRSR" id="PIRSR001480-1"/>
    </source>
</evidence>
<dbReference type="AlphaFoldDB" id="A0A7W4UEV7"/>
<dbReference type="PIRSF" id="PIRSF001480">
    <property type="entry name" value="Mannose-6-phosphate_isomerase"/>
    <property type="match status" value="1"/>
</dbReference>
<dbReference type="InterPro" id="IPR011051">
    <property type="entry name" value="RmlC_Cupin_sf"/>
</dbReference>
<dbReference type="CDD" id="cd07011">
    <property type="entry name" value="cupin_PMI_type_I_N"/>
    <property type="match status" value="1"/>
</dbReference>
<evidence type="ECO:0000256" key="3">
    <source>
        <dbReference type="ARBA" id="ARBA00011956"/>
    </source>
</evidence>
<evidence type="ECO:0000256" key="2">
    <source>
        <dbReference type="ARBA" id="ARBA00010772"/>
    </source>
</evidence>
<sequence>MTVRPVEDLAVHRISNPTQSYAWGSTTAIPDLMGTEAGSAPVAEVWMGAHPSSPSWVEDDGARVPLTEVIAADSARTLGRDVEARFGPALPYLLKIIAAEHPLSLQVHPHVTRAAEGFAEEEAAGVPIDAPHRSYRDANHKPELVYALTPFQALCGFRAPRRAAELFAGLDAPLAKELHGVLAAQPSADGIRAAFTQLLEPATRPSVEEVQQLVDACAERLAAGSPSPRADRTVAVLASEYPGDPGIVTSLLLNPVTLQPGDAMFVPAGGVHAYLSGLAVEVMASSDNVLRAGLTPKHVDVDELLRNVDYVAAPPIRIAPETFHGATKVYYAPVDDFELSVTTVDDESTHPLPGRGPRILLCLEGEVTVSSRDDGELTLTRGQTAFAPASDGPLCVRGVGRLVQADVP</sequence>
<dbReference type="PRINTS" id="PR00714">
    <property type="entry name" value="MAN6PISMRASE"/>
</dbReference>
<dbReference type="Gene3D" id="2.60.120.10">
    <property type="entry name" value="Jelly Rolls"/>
    <property type="match status" value="2"/>
</dbReference>
<reference evidence="10 11" key="2">
    <citation type="submission" date="2020-08" db="EMBL/GenBank/DDBJ databases">
        <authorList>
            <person name="Partida-Martinez L."/>
            <person name="Huntemann M."/>
            <person name="Clum A."/>
            <person name="Wang J."/>
            <person name="Palaniappan K."/>
            <person name="Ritter S."/>
            <person name="Chen I.-M."/>
            <person name="Stamatis D."/>
            <person name="Reddy T."/>
            <person name="O'Malley R."/>
            <person name="Daum C."/>
            <person name="Shapiro N."/>
            <person name="Ivanova N."/>
            <person name="Kyrpides N."/>
            <person name="Woyke T."/>
        </authorList>
    </citation>
    <scope>NUCLEOTIDE SEQUENCE [LARGE SCALE GENOMIC DNA]</scope>
    <source>
        <strain evidence="10 11">RAS26</strain>
    </source>
</reference>
<dbReference type="EC" id="5.3.1.8" evidence="3"/>
<dbReference type="InterPro" id="IPR001250">
    <property type="entry name" value="Man6P_Isoase-1"/>
</dbReference>
<evidence type="ECO:0000313" key="10">
    <source>
        <dbReference type="EMBL" id="MBB2922904.1"/>
    </source>
</evidence>
<evidence type="ECO:0000256" key="8">
    <source>
        <dbReference type="PIRSR" id="PIRSR001480-2"/>
    </source>
</evidence>
<keyword evidence="6 10" id="KW-0413">Isomerase</keyword>
<organism evidence="10 11">
    <name type="scientific">Cellulomonas cellasea</name>
    <dbReference type="NCBI Taxonomy" id="43670"/>
    <lineage>
        <taxon>Bacteria</taxon>
        <taxon>Bacillati</taxon>
        <taxon>Actinomycetota</taxon>
        <taxon>Actinomycetes</taxon>
        <taxon>Micrococcales</taxon>
        <taxon>Cellulomonadaceae</taxon>
        <taxon>Cellulomonas</taxon>
    </lineage>
</organism>
<dbReference type="PANTHER" id="PTHR10309">
    <property type="entry name" value="MANNOSE-6-PHOSPHATE ISOMERASE"/>
    <property type="match status" value="1"/>
</dbReference>
<dbReference type="InterPro" id="IPR016305">
    <property type="entry name" value="Mannose-6-P_Isomerase"/>
</dbReference>
<dbReference type="InterPro" id="IPR018050">
    <property type="entry name" value="Pmannose_isomerase-type1_CS"/>
</dbReference>
<name>A0A7W4UEV7_9CELL</name>
<feature type="binding site" evidence="8">
    <location>
        <position position="108"/>
    </location>
    <ligand>
        <name>Zn(2+)</name>
        <dbReference type="ChEBI" id="CHEBI:29105"/>
    </ligand>
</feature>
<dbReference type="EMBL" id="JACHVX010000002">
    <property type="protein sequence ID" value="MBB2922904.1"/>
    <property type="molecule type" value="Genomic_DNA"/>
</dbReference>
<dbReference type="Gene3D" id="1.10.441.10">
    <property type="entry name" value="Phosphomannose Isomerase, domain 2"/>
    <property type="match status" value="1"/>
</dbReference>